<organism evidence="2">
    <name type="scientific">Chromera velia CCMP2878</name>
    <dbReference type="NCBI Taxonomy" id="1169474"/>
    <lineage>
        <taxon>Eukaryota</taxon>
        <taxon>Sar</taxon>
        <taxon>Alveolata</taxon>
        <taxon>Colpodellida</taxon>
        <taxon>Chromeraceae</taxon>
        <taxon>Chromera</taxon>
    </lineage>
</organism>
<protein>
    <submittedName>
        <fullName evidence="2">Uncharacterized protein</fullName>
    </submittedName>
</protein>
<reference evidence="2" key="1">
    <citation type="submission" date="2014-11" db="EMBL/GenBank/DDBJ databases">
        <authorList>
            <person name="Otto D Thomas"/>
            <person name="Naeem Raeece"/>
        </authorList>
    </citation>
    <scope>NUCLEOTIDE SEQUENCE</scope>
</reference>
<sequence length="210" mass="23761">MASLIIPIRALWDPEADSIYVNKRVVETGEFRLSALEPSTCKGGIRVDGAQALSTTVQWEALDIDLRIQDFAAPLTMTVLDLDKDYDVVLGMFFCETFKPLPNFEAKSLFIAADRSPSGSQFTLYDSEVYHILGAEPEPLTHREIRRLSKKESTTFWCYRLEVRPLSSVFSPLKINRIQGAKTQRPPPLSSFPPDHPVNSDDYTDFCREV</sequence>
<feature type="region of interest" description="Disordered" evidence="1">
    <location>
        <begin position="180"/>
        <end position="201"/>
    </location>
</feature>
<feature type="compositionally biased region" description="Pro residues" evidence="1">
    <location>
        <begin position="185"/>
        <end position="196"/>
    </location>
</feature>
<dbReference type="PhylomeDB" id="A0A0G4HMI8"/>
<evidence type="ECO:0000256" key="1">
    <source>
        <dbReference type="SAM" id="MobiDB-lite"/>
    </source>
</evidence>
<name>A0A0G4HMI8_9ALVE</name>
<dbReference type="Gene3D" id="2.40.70.10">
    <property type="entry name" value="Acid Proteases"/>
    <property type="match status" value="1"/>
</dbReference>
<dbReference type="VEuPathDB" id="CryptoDB:Cvel_29160"/>
<dbReference type="EMBL" id="CDMZ01003176">
    <property type="protein sequence ID" value="CEM45396.1"/>
    <property type="molecule type" value="Genomic_DNA"/>
</dbReference>
<evidence type="ECO:0000313" key="2">
    <source>
        <dbReference type="EMBL" id="CEM45396.1"/>
    </source>
</evidence>
<dbReference type="AlphaFoldDB" id="A0A0G4HMI8"/>
<dbReference type="InterPro" id="IPR021109">
    <property type="entry name" value="Peptidase_aspartic_dom_sf"/>
</dbReference>
<gene>
    <name evidence="2" type="ORF">Cvel_29160</name>
</gene>
<accession>A0A0G4HMI8</accession>
<proteinExistence type="predicted"/>